<organism evidence="2 3">
    <name type="scientific">Mesorhizobium helmanticense</name>
    <dbReference type="NCBI Taxonomy" id="1776423"/>
    <lineage>
        <taxon>Bacteria</taxon>
        <taxon>Pseudomonadati</taxon>
        <taxon>Pseudomonadota</taxon>
        <taxon>Alphaproteobacteria</taxon>
        <taxon>Hyphomicrobiales</taxon>
        <taxon>Phyllobacteriaceae</taxon>
        <taxon>Mesorhizobium</taxon>
    </lineage>
</organism>
<dbReference type="AlphaFoldDB" id="A0A2T4IRC9"/>
<gene>
    <name evidence="2" type="ORF">C9427_21450</name>
</gene>
<proteinExistence type="predicted"/>
<evidence type="ECO:0000256" key="1">
    <source>
        <dbReference type="SAM" id="MobiDB-lite"/>
    </source>
</evidence>
<reference evidence="2 3" key="1">
    <citation type="submission" date="2018-03" db="EMBL/GenBank/DDBJ databases">
        <title>Genome sequence of the symbiotic type strain Mesorhizobium helmanticense CSLC115NT isolated from Lotus corniculatus nodules.</title>
        <authorList>
            <person name="Sannazzaro A.I."/>
            <person name="Torres Tejerizo G.A."/>
            <person name="Dip D."/>
            <person name="Caballero M."/>
            <person name="Pistorio M."/>
            <person name="Estrella M.J."/>
        </authorList>
    </citation>
    <scope>NUCLEOTIDE SEQUENCE [LARGE SCALE GENOMIC DNA]</scope>
    <source>
        <strain evidence="2 3">CSLC115N</strain>
    </source>
</reference>
<dbReference type="Proteomes" id="UP000240259">
    <property type="component" value="Unassembled WGS sequence"/>
</dbReference>
<accession>A0A2T4IRC9</accession>
<evidence type="ECO:0000313" key="3">
    <source>
        <dbReference type="Proteomes" id="UP000240259"/>
    </source>
</evidence>
<protein>
    <submittedName>
        <fullName evidence="2">Uncharacterized protein</fullName>
    </submittedName>
</protein>
<sequence>MNWLKKNDADSVQVVARALVDMKPAVIENSDELDREIRPLVGELMRAASDAFRVYVRDGVSHVGKGYRRIAGKTYRDDEWQFLGDLTFYRGALKEWGQTKAGKKLKPKDDVRGSGKNKRNPAGYVKMRPATPLPGDALGLERMACSPAGAGGNGTFYDPLPGVEEARAMLATAMEKAPPITKCPTVTAKGAYFFGGISRPKQGTNSGTIGVWDATERPKGEAGEVLDEVAAGGSLKSLGVRLGYGPQYADRAAKRALLDTAKLLVAMNDNSESKISQARALKVVRWSA</sequence>
<feature type="region of interest" description="Disordered" evidence="1">
    <location>
        <begin position="100"/>
        <end position="130"/>
    </location>
</feature>
<keyword evidence="3" id="KW-1185">Reference proteome</keyword>
<evidence type="ECO:0000313" key="2">
    <source>
        <dbReference type="EMBL" id="PTE08216.1"/>
    </source>
</evidence>
<name>A0A2T4IRC9_9HYPH</name>
<comment type="caution">
    <text evidence="2">The sequence shown here is derived from an EMBL/GenBank/DDBJ whole genome shotgun (WGS) entry which is preliminary data.</text>
</comment>
<dbReference type="EMBL" id="PZJX01000040">
    <property type="protein sequence ID" value="PTE08216.1"/>
    <property type="molecule type" value="Genomic_DNA"/>
</dbReference>